<dbReference type="STRING" id="113540.ENSSFOP00015003553"/>
<dbReference type="PANTHER" id="PTHR16840">
    <property type="entry name" value="GROWTH ARREST-SPECIFIC PROTEIN 1"/>
    <property type="match status" value="1"/>
</dbReference>
<keyword evidence="3 7" id="KW-0732">Signal</keyword>
<dbReference type="InterPro" id="IPR039596">
    <property type="entry name" value="GAS1"/>
</dbReference>
<proteinExistence type="predicted"/>
<keyword evidence="2" id="KW-1003">Cell membrane</keyword>
<dbReference type="GO" id="GO:0005886">
    <property type="term" value="C:plasma membrane"/>
    <property type="evidence" value="ECO:0007669"/>
    <property type="project" value="UniProtKB-SubCell"/>
</dbReference>
<comment type="caution">
    <text evidence="9">The sequence shown here is derived from an EMBL/GenBank/DDBJ whole genome shotgun (WGS) entry which is preliminary data.</text>
</comment>
<name>A0A0P7TXN9_SCLFO</name>
<dbReference type="AlphaFoldDB" id="A0A0P7TXN9"/>
<evidence type="ECO:0000256" key="5">
    <source>
        <dbReference type="ARBA" id="ARBA00023180"/>
    </source>
</evidence>
<feature type="domain" description="GDNF/GAS1" evidence="8">
    <location>
        <begin position="114"/>
        <end position="191"/>
    </location>
</feature>
<sequence length="253" mass="28236">MGSWRAALALLAWGLLVLDARYVCWQALLRCQQEKDCELAYEQYLAACDGIIRGVRRQCPSHCIGALVKLNETSNGPHLETCDCGQDARCRRVKRAIEPCLPKRHPGDASGIGCTEARQRCEEEPSCRSKLISYLSDCGQLFNGRRCSARCRSTIQQMLFIPRGALLNRCVCDGVERPFCEVVKENMGKLCSVGDYGALSPYGDVYDAYEDEDHETKSDRDDSGVSFSDSSRVSSHLSFLPVVTLMVCWTQPF</sequence>
<comment type="subcellular location">
    <subcellularLocation>
        <location evidence="1">Cell membrane</location>
    </subcellularLocation>
</comment>
<evidence type="ECO:0000256" key="1">
    <source>
        <dbReference type="ARBA" id="ARBA00004236"/>
    </source>
</evidence>
<dbReference type="EMBL" id="JARO02013063">
    <property type="protein sequence ID" value="KPP58871.1"/>
    <property type="molecule type" value="Genomic_DNA"/>
</dbReference>
<accession>A0A0P7TXN9</accession>
<evidence type="ECO:0000256" key="6">
    <source>
        <dbReference type="SAM" id="MobiDB-lite"/>
    </source>
</evidence>
<feature type="domain" description="GDNF/GAS1" evidence="8">
    <location>
        <begin position="24"/>
        <end position="100"/>
    </location>
</feature>
<evidence type="ECO:0000256" key="3">
    <source>
        <dbReference type="ARBA" id="ARBA00022729"/>
    </source>
</evidence>
<evidence type="ECO:0000256" key="4">
    <source>
        <dbReference type="ARBA" id="ARBA00023136"/>
    </source>
</evidence>
<organism evidence="9 10">
    <name type="scientific">Scleropages formosus</name>
    <name type="common">Asian bonytongue</name>
    <name type="synonym">Osteoglossum formosum</name>
    <dbReference type="NCBI Taxonomy" id="113540"/>
    <lineage>
        <taxon>Eukaryota</taxon>
        <taxon>Metazoa</taxon>
        <taxon>Chordata</taxon>
        <taxon>Craniata</taxon>
        <taxon>Vertebrata</taxon>
        <taxon>Euteleostomi</taxon>
        <taxon>Actinopterygii</taxon>
        <taxon>Neopterygii</taxon>
        <taxon>Teleostei</taxon>
        <taxon>Osteoglossocephala</taxon>
        <taxon>Osteoglossomorpha</taxon>
        <taxon>Osteoglossiformes</taxon>
        <taxon>Osteoglossidae</taxon>
        <taxon>Scleropages</taxon>
    </lineage>
</organism>
<evidence type="ECO:0000256" key="2">
    <source>
        <dbReference type="ARBA" id="ARBA00022475"/>
    </source>
</evidence>
<keyword evidence="4" id="KW-0472">Membrane</keyword>
<evidence type="ECO:0000313" key="10">
    <source>
        <dbReference type="Proteomes" id="UP000034805"/>
    </source>
</evidence>
<gene>
    <name evidence="9" type="ORF">Z043_123261</name>
</gene>
<evidence type="ECO:0000256" key="7">
    <source>
        <dbReference type="SAM" id="SignalP"/>
    </source>
</evidence>
<feature type="signal peptide" evidence="7">
    <location>
        <begin position="1"/>
        <end position="20"/>
    </location>
</feature>
<feature type="chain" id="PRO_5006143099" evidence="7">
    <location>
        <begin position="21"/>
        <end position="253"/>
    </location>
</feature>
<dbReference type="SMART" id="SM00907">
    <property type="entry name" value="GDNF"/>
    <property type="match status" value="2"/>
</dbReference>
<evidence type="ECO:0000259" key="8">
    <source>
        <dbReference type="SMART" id="SM00907"/>
    </source>
</evidence>
<keyword evidence="5" id="KW-0325">Glycoprotein</keyword>
<dbReference type="Pfam" id="PF02351">
    <property type="entry name" value="GDNF"/>
    <property type="match status" value="1"/>
</dbReference>
<dbReference type="GO" id="GO:0051726">
    <property type="term" value="P:regulation of cell cycle"/>
    <property type="evidence" value="ECO:0007669"/>
    <property type="project" value="InterPro"/>
</dbReference>
<dbReference type="Proteomes" id="UP000034805">
    <property type="component" value="Unassembled WGS sequence"/>
</dbReference>
<protein>
    <submittedName>
        <fullName evidence="9">Growth arrest-specific protein 1-like</fullName>
    </submittedName>
</protein>
<dbReference type="InterPro" id="IPR016017">
    <property type="entry name" value="GDNF/GAS1"/>
</dbReference>
<evidence type="ECO:0000313" key="9">
    <source>
        <dbReference type="EMBL" id="KPP58871.1"/>
    </source>
</evidence>
<feature type="region of interest" description="Disordered" evidence="6">
    <location>
        <begin position="212"/>
        <end position="231"/>
    </location>
</feature>
<feature type="compositionally biased region" description="Basic and acidic residues" evidence="6">
    <location>
        <begin position="214"/>
        <end position="223"/>
    </location>
</feature>
<reference evidence="9 10" key="1">
    <citation type="submission" date="2015-08" db="EMBL/GenBank/DDBJ databases">
        <title>The genome of the Asian arowana (Scleropages formosus).</title>
        <authorList>
            <person name="Tan M.H."/>
            <person name="Gan H.M."/>
            <person name="Croft L.J."/>
            <person name="Austin C.M."/>
        </authorList>
    </citation>
    <scope>NUCLEOTIDE SEQUENCE [LARGE SCALE GENOMIC DNA]</scope>
    <source>
        <strain evidence="9">Aro1</strain>
    </source>
</reference>
<dbReference type="PANTHER" id="PTHR16840:SF8">
    <property type="entry name" value="GROWTH ARREST-SPECIFIC PROTEIN 1-LIKE"/>
    <property type="match status" value="1"/>
</dbReference>